<evidence type="ECO:0000256" key="2">
    <source>
        <dbReference type="SAM" id="Phobius"/>
    </source>
</evidence>
<feature type="region of interest" description="Disordered" evidence="1">
    <location>
        <begin position="178"/>
        <end position="217"/>
    </location>
</feature>
<comment type="caution">
    <text evidence="3">The sequence shown here is derived from an EMBL/GenBank/DDBJ whole genome shotgun (WGS) entry which is preliminary data.</text>
</comment>
<protein>
    <submittedName>
        <fullName evidence="3">Uncharacterized protein</fullName>
    </submittedName>
</protein>
<dbReference type="AlphaFoldDB" id="A0A1V9YFT8"/>
<organism evidence="3 4">
    <name type="scientific">Achlya hypogyna</name>
    <name type="common">Oomycete</name>
    <name type="synonym">Protoachlya hypogyna</name>
    <dbReference type="NCBI Taxonomy" id="1202772"/>
    <lineage>
        <taxon>Eukaryota</taxon>
        <taxon>Sar</taxon>
        <taxon>Stramenopiles</taxon>
        <taxon>Oomycota</taxon>
        <taxon>Saprolegniomycetes</taxon>
        <taxon>Saprolegniales</taxon>
        <taxon>Achlyaceae</taxon>
        <taxon>Achlya</taxon>
    </lineage>
</organism>
<feature type="transmembrane region" description="Helical" evidence="2">
    <location>
        <begin position="89"/>
        <end position="108"/>
    </location>
</feature>
<feature type="transmembrane region" description="Helical" evidence="2">
    <location>
        <begin position="20"/>
        <end position="39"/>
    </location>
</feature>
<sequence>MEPTPEPRQLMLFRKCLHSLSLGTCGCLVLLSIVGFSKLAKTSVTSMTQVEATTSDGCLLFLGVSFGTLLFLGEFRWERFFFLFGFLRYRLGRMVLYVVSGIMTILVGRTRSGCTSCAEYSLLLAEGIALMVTGVLQLVAIPVLGTNNTSPMQDKTASNKGLATQPSTKAIELSGVRLGSTRNEAPAVETRAPFGATTASPNPPSPTNSNLPSWMQA</sequence>
<feature type="transmembrane region" description="Helical" evidence="2">
    <location>
        <begin position="59"/>
        <end position="77"/>
    </location>
</feature>
<evidence type="ECO:0000313" key="3">
    <source>
        <dbReference type="EMBL" id="OQR84568.1"/>
    </source>
</evidence>
<proteinExistence type="predicted"/>
<name>A0A1V9YFT8_ACHHY</name>
<gene>
    <name evidence="3" type="ORF">ACHHYP_13245</name>
</gene>
<dbReference type="EMBL" id="JNBR01001849">
    <property type="protein sequence ID" value="OQR84568.1"/>
    <property type="molecule type" value="Genomic_DNA"/>
</dbReference>
<reference evidence="3 4" key="1">
    <citation type="journal article" date="2014" name="Genome Biol. Evol.">
        <title>The secreted proteins of Achlya hypogyna and Thraustotheca clavata identify the ancestral oomycete secretome and reveal gene acquisitions by horizontal gene transfer.</title>
        <authorList>
            <person name="Misner I."/>
            <person name="Blouin N."/>
            <person name="Leonard G."/>
            <person name="Richards T.A."/>
            <person name="Lane C.E."/>
        </authorList>
    </citation>
    <scope>NUCLEOTIDE SEQUENCE [LARGE SCALE GENOMIC DNA]</scope>
    <source>
        <strain evidence="3 4">ATCC 48635</strain>
    </source>
</reference>
<dbReference type="OrthoDB" id="166514at2759"/>
<keyword evidence="2" id="KW-1133">Transmembrane helix</keyword>
<accession>A0A1V9YFT8</accession>
<evidence type="ECO:0000313" key="4">
    <source>
        <dbReference type="Proteomes" id="UP000243579"/>
    </source>
</evidence>
<dbReference type="Proteomes" id="UP000243579">
    <property type="component" value="Unassembled WGS sequence"/>
</dbReference>
<keyword evidence="4" id="KW-1185">Reference proteome</keyword>
<keyword evidence="2" id="KW-0472">Membrane</keyword>
<evidence type="ECO:0000256" key="1">
    <source>
        <dbReference type="SAM" id="MobiDB-lite"/>
    </source>
</evidence>
<feature type="transmembrane region" description="Helical" evidence="2">
    <location>
        <begin position="120"/>
        <end position="145"/>
    </location>
</feature>
<keyword evidence="2" id="KW-0812">Transmembrane</keyword>